<dbReference type="Proteomes" id="UP000016931">
    <property type="component" value="Unassembled WGS sequence"/>
</dbReference>
<accession>N1QHP9</accession>
<dbReference type="STRING" id="692275.N1QHP9"/>
<dbReference type="PANTHER" id="PTHR34065">
    <property type="entry name" value="CELL DIVISION CONTROL PROTEIN 14"/>
    <property type="match status" value="1"/>
</dbReference>
<gene>
    <name evidence="2" type="ORF">SEPMUDRAFT_56357</name>
</gene>
<organism evidence="2 3">
    <name type="scientific">Sphaerulina musiva (strain SO2202)</name>
    <name type="common">Poplar stem canker fungus</name>
    <name type="synonym">Septoria musiva</name>
    <dbReference type="NCBI Taxonomy" id="692275"/>
    <lineage>
        <taxon>Eukaryota</taxon>
        <taxon>Fungi</taxon>
        <taxon>Dikarya</taxon>
        <taxon>Ascomycota</taxon>
        <taxon>Pezizomycotina</taxon>
        <taxon>Dothideomycetes</taxon>
        <taxon>Dothideomycetidae</taxon>
        <taxon>Mycosphaerellales</taxon>
        <taxon>Mycosphaerellaceae</taxon>
        <taxon>Sphaerulina</taxon>
    </lineage>
</organism>
<dbReference type="SUPFAM" id="SSF48371">
    <property type="entry name" value="ARM repeat"/>
    <property type="match status" value="1"/>
</dbReference>
<dbReference type="OrthoDB" id="5357220at2759"/>
<keyword evidence="2" id="KW-0131">Cell cycle</keyword>
<keyword evidence="2" id="KW-0132">Cell division</keyword>
<evidence type="ECO:0000313" key="2">
    <source>
        <dbReference type="EMBL" id="EMF16715.1"/>
    </source>
</evidence>
<dbReference type="HOGENOM" id="CLU_052857_0_0_1"/>
<dbReference type="InterPro" id="IPR016024">
    <property type="entry name" value="ARM-type_fold"/>
</dbReference>
<evidence type="ECO:0000313" key="3">
    <source>
        <dbReference type="Proteomes" id="UP000016931"/>
    </source>
</evidence>
<name>N1QHP9_SPHMS</name>
<dbReference type="GO" id="GO:0051301">
    <property type="term" value="P:cell division"/>
    <property type="evidence" value="ECO:0007669"/>
    <property type="project" value="UniProtKB-KW"/>
</dbReference>
<evidence type="ECO:0000256" key="1">
    <source>
        <dbReference type="SAM" id="MobiDB-lite"/>
    </source>
</evidence>
<feature type="region of interest" description="Disordered" evidence="1">
    <location>
        <begin position="39"/>
        <end position="71"/>
    </location>
</feature>
<keyword evidence="3" id="KW-1185">Reference proteome</keyword>
<protein>
    <submittedName>
        <fullName evidence="2">Cell division control protein 14</fullName>
    </submittedName>
</protein>
<dbReference type="eggNOG" id="ENOG502S6JC">
    <property type="taxonomic scope" value="Eukaryota"/>
</dbReference>
<sequence length="308" mass="34554">MESLLSLSFDNISSRDSSKIRKGLRQIEGLLAQICLSRAGSRSPHKRKSSALDDKKLQQQQQQQGSTKQLGELKQDPAFREFFRLQEGFQWNVASRLVQSIDCLLGMGNPSDTDLLILSALDLLQGVLMLHPPSKCLFNRESHMNLLLDLLDSMNPPKIQSQALLVLVAALIDQPRNTRTFEAIDGLLTVTSLFKSRSTTKEVKMRSLEFLYFYLMPESPILPWSHASAPNSAVLQRGGVDHHHRSFTALAEHARTHSGDAMEIDEEFLDVDVRSIEDKQELLGQYINNVEELVQDLQESGPFAVSAT</sequence>
<dbReference type="EMBL" id="KB456260">
    <property type="protein sequence ID" value="EMF16715.1"/>
    <property type="molecule type" value="Genomic_DNA"/>
</dbReference>
<dbReference type="OMA" id="YMNILLD"/>
<proteinExistence type="predicted"/>
<reference evidence="2 3" key="1">
    <citation type="journal article" date="2012" name="PLoS Pathog.">
        <title>Diverse lifestyles and strategies of plant pathogenesis encoded in the genomes of eighteen Dothideomycetes fungi.</title>
        <authorList>
            <person name="Ohm R.A."/>
            <person name="Feau N."/>
            <person name="Henrissat B."/>
            <person name="Schoch C.L."/>
            <person name="Horwitz B.A."/>
            <person name="Barry K.W."/>
            <person name="Condon B.J."/>
            <person name="Copeland A.C."/>
            <person name="Dhillon B."/>
            <person name="Glaser F."/>
            <person name="Hesse C.N."/>
            <person name="Kosti I."/>
            <person name="LaButti K."/>
            <person name="Lindquist E.A."/>
            <person name="Lucas S."/>
            <person name="Salamov A.A."/>
            <person name="Bradshaw R.E."/>
            <person name="Ciuffetti L."/>
            <person name="Hamelin R.C."/>
            <person name="Kema G.H.J."/>
            <person name="Lawrence C."/>
            <person name="Scott J.A."/>
            <person name="Spatafora J.W."/>
            <person name="Turgeon B.G."/>
            <person name="de Wit P.J.G.M."/>
            <person name="Zhong S."/>
            <person name="Goodwin S.B."/>
            <person name="Grigoriev I.V."/>
        </authorList>
    </citation>
    <scope>NUCLEOTIDE SEQUENCE [LARGE SCALE GENOMIC DNA]</scope>
    <source>
        <strain evidence="2 3">SO2202</strain>
    </source>
</reference>
<dbReference type="Pfam" id="PF08045">
    <property type="entry name" value="CDC14"/>
    <property type="match status" value="1"/>
</dbReference>
<dbReference type="PANTHER" id="PTHR34065:SF1">
    <property type="entry name" value="CELL DIVISION CONTROL PROTEIN 14"/>
    <property type="match status" value="1"/>
</dbReference>
<dbReference type="AlphaFoldDB" id="N1QHP9"/>
<dbReference type="RefSeq" id="XP_016764836.1">
    <property type="nucleotide sequence ID" value="XM_016909396.1"/>
</dbReference>
<dbReference type="GeneID" id="27906533"/>
<dbReference type="InterPro" id="IPR012535">
    <property type="entry name" value="Cell_div_Cdc14"/>
</dbReference>